<dbReference type="Pfam" id="PF04268">
    <property type="entry name" value="SoxG"/>
    <property type="match status" value="1"/>
</dbReference>
<proteinExistence type="predicted"/>
<accession>Q0G2T9</accession>
<dbReference type="SUPFAM" id="SSF103025">
    <property type="entry name" value="Folate-binding domain"/>
    <property type="match status" value="1"/>
</dbReference>
<reference evidence="1 2" key="1">
    <citation type="journal article" date="2010" name="J. Bacteriol.">
        <title>Genome sequence of Fulvimarina pelagi HTCC2506T, a Mn(II)-oxidizing alphaproteobacterium possessing an aerobic anoxygenic photosynthetic gene cluster and Xanthorhodopsin.</title>
        <authorList>
            <person name="Kang I."/>
            <person name="Oh H.M."/>
            <person name="Lim S.I."/>
            <person name="Ferriera S."/>
            <person name="Giovannoni S.J."/>
            <person name="Cho J.C."/>
        </authorList>
    </citation>
    <scope>NUCLEOTIDE SEQUENCE [LARGE SCALE GENOMIC DNA]</scope>
    <source>
        <strain evidence="1 2">HTCC2506</strain>
    </source>
</reference>
<evidence type="ECO:0000313" key="2">
    <source>
        <dbReference type="Proteomes" id="UP000004310"/>
    </source>
</evidence>
<protein>
    <submittedName>
        <fullName evidence="1">Sarcosine oxidase, gamma subunit</fullName>
    </submittedName>
</protein>
<name>Q0G2T9_9HYPH</name>
<comment type="caution">
    <text evidence="1">The sequence shown here is derived from an EMBL/GenBank/DDBJ whole genome shotgun (WGS) entry which is preliminary data.</text>
</comment>
<sequence length="204" mass="21326">MSEISVKAVHAFDGLITPVGETRPAGVVVSERTELALAAVLARKRRAGDLAALVANEFGCHLPAPARRTEGRDISVVSTGPGAWLACREAGGYGFAENLAETMQGVASVTDQSDAFAVLRLTGPRVRNVLAKGIHLDLDANVFLPGHAAVTQCGHVGVSLWRLDDLAGGDAAFEIAMFRSYAESFWHWLSVSAAVYGLAVAAGG</sequence>
<evidence type="ECO:0000313" key="1">
    <source>
        <dbReference type="EMBL" id="EAU42092.1"/>
    </source>
</evidence>
<dbReference type="EMBL" id="AATP01000002">
    <property type="protein sequence ID" value="EAU42092.1"/>
    <property type="molecule type" value="Genomic_DNA"/>
</dbReference>
<dbReference type="Gene3D" id="3.30.70.1520">
    <property type="entry name" value="Heterotetrameric sarcosine oxidase"/>
    <property type="match status" value="1"/>
</dbReference>
<dbReference type="HOGENOM" id="CLU_114076_3_0_5"/>
<organism evidence="1 2">
    <name type="scientific">Fulvimarina pelagi HTCC2506</name>
    <dbReference type="NCBI Taxonomy" id="314231"/>
    <lineage>
        <taxon>Bacteria</taxon>
        <taxon>Pseudomonadati</taxon>
        <taxon>Pseudomonadota</taxon>
        <taxon>Alphaproteobacteria</taxon>
        <taxon>Hyphomicrobiales</taxon>
        <taxon>Aurantimonadaceae</taxon>
        <taxon>Fulvimarina</taxon>
    </lineage>
</organism>
<dbReference type="RefSeq" id="WP_007068460.1">
    <property type="nucleotide sequence ID" value="NZ_DS022272.1"/>
</dbReference>
<dbReference type="eggNOG" id="COG4583">
    <property type="taxonomic scope" value="Bacteria"/>
</dbReference>
<dbReference type="AlphaFoldDB" id="Q0G2T9"/>
<dbReference type="InterPro" id="IPR007375">
    <property type="entry name" value="SoxG"/>
</dbReference>
<dbReference type="Gene3D" id="3.30.1360.120">
    <property type="entry name" value="Probable tRNA modification gtpase trme, domain 1"/>
    <property type="match status" value="1"/>
</dbReference>
<keyword evidence="2" id="KW-1185">Reference proteome</keyword>
<dbReference type="InterPro" id="IPR027266">
    <property type="entry name" value="TrmE/GcvT-like"/>
</dbReference>
<dbReference type="Proteomes" id="UP000004310">
    <property type="component" value="Unassembled WGS sequence"/>
</dbReference>
<gene>
    <name evidence="1" type="ORF">FP2506_16704</name>
</gene>
<dbReference type="STRING" id="217511.GCA_001463845_03226"/>